<evidence type="ECO:0000256" key="4">
    <source>
        <dbReference type="ARBA" id="ARBA00023004"/>
    </source>
</evidence>
<comment type="caution">
    <text evidence="8">The sequence shown here is derived from an EMBL/GenBank/DDBJ whole genome shotgun (WGS) entry which is preliminary data.</text>
</comment>
<dbReference type="InterPro" id="IPR036010">
    <property type="entry name" value="2Fe-2S_ferredoxin-like_sf"/>
</dbReference>
<dbReference type="PROSITE" id="PS00814">
    <property type="entry name" value="ADX"/>
    <property type="match status" value="1"/>
</dbReference>
<dbReference type="GO" id="GO:0051537">
    <property type="term" value="F:2 iron, 2 sulfur cluster binding"/>
    <property type="evidence" value="ECO:0007669"/>
    <property type="project" value="UniProtKB-KW"/>
</dbReference>
<sequence>MWRHVNRNYETSAEPELFGFGDRTTSRSAVRYHGEYESKDPKSEDEVVNVVFIKRDGERVPLRGKIGDNLLYLGHRYGVEIEGACEASLACSTCHVYVKEEYLDKLPEPKEEEEDQLDLAPFLKSNSRLGCQVILKKDLEGAEFILPQATRNYYVDGHKPTPH</sequence>
<evidence type="ECO:0000256" key="3">
    <source>
        <dbReference type="ARBA" id="ARBA00022723"/>
    </source>
</evidence>
<evidence type="ECO:0000313" key="10">
    <source>
        <dbReference type="Proteomes" id="UP000663860"/>
    </source>
</evidence>
<evidence type="ECO:0000256" key="2">
    <source>
        <dbReference type="ARBA" id="ARBA00022714"/>
    </source>
</evidence>
<dbReference type="GO" id="GO:0046872">
    <property type="term" value="F:metal ion binding"/>
    <property type="evidence" value="ECO:0007669"/>
    <property type="project" value="UniProtKB-KW"/>
</dbReference>
<name>A0A814A3Y8_9BILA</name>
<dbReference type="Pfam" id="PF00111">
    <property type="entry name" value="Fer2"/>
    <property type="match status" value="1"/>
</dbReference>
<dbReference type="Gene3D" id="3.10.20.30">
    <property type="match status" value="1"/>
</dbReference>
<reference evidence="8" key="1">
    <citation type="submission" date="2021-02" db="EMBL/GenBank/DDBJ databases">
        <authorList>
            <person name="Nowell W R."/>
        </authorList>
    </citation>
    <scope>NUCLEOTIDE SEQUENCE</scope>
</reference>
<keyword evidence="5" id="KW-0411">Iron-sulfur</keyword>
<dbReference type="Proteomes" id="UP000663860">
    <property type="component" value="Unassembled WGS sequence"/>
</dbReference>
<organism evidence="8 10">
    <name type="scientific">Adineta steineri</name>
    <dbReference type="NCBI Taxonomy" id="433720"/>
    <lineage>
        <taxon>Eukaryota</taxon>
        <taxon>Metazoa</taxon>
        <taxon>Spiralia</taxon>
        <taxon>Gnathifera</taxon>
        <taxon>Rotifera</taxon>
        <taxon>Eurotatoria</taxon>
        <taxon>Bdelloidea</taxon>
        <taxon>Adinetida</taxon>
        <taxon>Adinetidae</taxon>
        <taxon>Adineta</taxon>
    </lineage>
</organism>
<protein>
    <recommendedName>
        <fullName evidence="7">2Fe-2S ferredoxin-type domain-containing protein</fullName>
    </recommendedName>
</protein>
<dbReference type="PRINTS" id="PR00355">
    <property type="entry name" value="ADRENODOXIN"/>
</dbReference>
<comment type="similarity">
    <text evidence="1">Belongs to the adrenodoxin/putidaredoxin family.</text>
</comment>
<dbReference type="AlphaFoldDB" id="A0A814A3Y8"/>
<dbReference type="Proteomes" id="UP000663868">
    <property type="component" value="Unassembled WGS sequence"/>
</dbReference>
<dbReference type="GO" id="GO:0009055">
    <property type="term" value="F:electron transfer activity"/>
    <property type="evidence" value="ECO:0007669"/>
    <property type="project" value="TreeGrafter"/>
</dbReference>
<gene>
    <name evidence="8" type="ORF">IZO911_LOCUS12565</name>
    <name evidence="9" type="ORF">KXQ929_LOCUS1052</name>
</gene>
<accession>A0A814A3Y8</accession>
<dbReference type="PANTHER" id="PTHR23426:SF65">
    <property type="entry name" value="FERREDOXIN-2, MITOCHONDRIAL"/>
    <property type="match status" value="1"/>
</dbReference>
<dbReference type="InterPro" id="IPR001055">
    <property type="entry name" value="Adrenodoxin-like"/>
</dbReference>
<dbReference type="SUPFAM" id="SSF54292">
    <property type="entry name" value="2Fe-2S ferredoxin-like"/>
    <property type="match status" value="1"/>
</dbReference>
<feature type="domain" description="2Fe-2S ferredoxin-type" evidence="7">
    <location>
        <begin position="48"/>
        <end position="150"/>
    </location>
</feature>
<keyword evidence="3" id="KW-0479">Metal-binding</keyword>
<dbReference type="EMBL" id="CAJNOE010000098">
    <property type="protein sequence ID" value="CAF0907024.1"/>
    <property type="molecule type" value="Genomic_DNA"/>
</dbReference>
<evidence type="ECO:0000256" key="5">
    <source>
        <dbReference type="ARBA" id="ARBA00023014"/>
    </source>
</evidence>
<keyword evidence="4" id="KW-0408">Iron</keyword>
<dbReference type="InterPro" id="IPR018298">
    <property type="entry name" value="Adrenodoxin_Fe-S_BS"/>
</dbReference>
<comment type="cofactor">
    <cofactor evidence="6">
        <name>[2Fe-2S] cluster</name>
        <dbReference type="ChEBI" id="CHEBI:190135"/>
    </cofactor>
</comment>
<evidence type="ECO:0000256" key="1">
    <source>
        <dbReference type="ARBA" id="ARBA00010914"/>
    </source>
</evidence>
<dbReference type="CDD" id="cd00207">
    <property type="entry name" value="fer2"/>
    <property type="match status" value="1"/>
</dbReference>
<evidence type="ECO:0000313" key="9">
    <source>
        <dbReference type="EMBL" id="CAF3519133.1"/>
    </source>
</evidence>
<evidence type="ECO:0000259" key="7">
    <source>
        <dbReference type="PROSITE" id="PS51085"/>
    </source>
</evidence>
<keyword evidence="2" id="KW-0001">2Fe-2S</keyword>
<dbReference type="InterPro" id="IPR012675">
    <property type="entry name" value="Beta-grasp_dom_sf"/>
</dbReference>
<dbReference type="PROSITE" id="PS51085">
    <property type="entry name" value="2FE2S_FER_2"/>
    <property type="match status" value="1"/>
</dbReference>
<dbReference type="GO" id="GO:0140647">
    <property type="term" value="P:P450-containing electron transport chain"/>
    <property type="evidence" value="ECO:0007669"/>
    <property type="project" value="InterPro"/>
</dbReference>
<dbReference type="InterPro" id="IPR001041">
    <property type="entry name" value="2Fe-2S_ferredoxin-type"/>
</dbReference>
<dbReference type="GO" id="GO:0005739">
    <property type="term" value="C:mitochondrion"/>
    <property type="evidence" value="ECO:0007669"/>
    <property type="project" value="TreeGrafter"/>
</dbReference>
<evidence type="ECO:0000256" key="6">
    <source>
        <dbReference type="ARBA" id="ARBA00034078"/>
    </source>
</evidence>
<dbReference type="EMBL" id="CAJOBB010000028">
    <property type="protein sequence ID" value="CAF3519133.1"/>
    <property type="molecule type" value="Genomic_DNA"/>
</dbReference>
<proteinExistence type="inferred from homology"/>
<dbReference type="PANTHER" id="PTHR23426">
    <property type="entry name" value="FERREDOXIN/ADRENODOXIN"/>
    <property type="match status" value="1"/>
</dbReference>
<evidence type="ECO:0000313" key="8">
    <source>
        <dbReference type="EMBL" id="CAF0907024.1"/>
    </source>
</evidence>